<dbReference type="PATRIC" id="fig|1240678.4.peg.5990"/>
<organism evidence="1 2">
    <name type="scientific">Streptomyces natalensis ATCC 27448</name>
    <dbReference type="NCBI Taxonomy" id="1240678"/>
    <lineage>
        <taxon>Bacteria</taxon>
        <taxon>Bacillati</taxon>
        <taxon>Actinomycetota</taxon>
        <taxon>Actinomycetes</taxon>
        <taxon>Kitasatosporales</taxon>
        <taxon>Streptomycetaceae</taxon>
        <taxon>Streptomyces</taxon>
    </lineage>
</organism>
<dbReference type="EMBL" id="JRKI01000034">
    <property type="protein sequence ID" value="KIZ15415.1"/>
    <property type="molecule type" value="Genomic_DNA"/>
</dbReference>
<sequence length="123" mass="13254">MPGVEVNEAGDSDINCGGPDFIDSKDASKIRSRVHYEVVGDTSDHRSPGELVDQAVGHLKSKGWKVERKTCAADDMSTTLSKTGVAGIASIAAKRFTLRSGKDVPILNILVMTDCLPNPDWKR</sequence>
<reference evidence="1 2" key="1">
    <citation type="submission" date="2014-09" db="EMBL/GenBank/DDBJ databases">
        <title>Draft genome sequence of Streptomyces natalensis ATCC 27448, producer of the antifungal pimaricin.</title>
        <authorList>
            <person name="Mendes M.V."/>
            <person name="Beites T."/>
            <person name="Pires S."/>
            <person name="Santos C.L."/>
            <person name="Moradas-Ferreira P."/>
        </authorList>
    </citation>
    <scope>NUCLEOTIDE SEQUENCE [LARGE SCALE GENOMIC DNA]</scope>
    <source>
        <strain evidence="1 2">ATCC 27448</strain>
    </source>
</reference>
<evidence type="ECO:0000313" key="2">
    <source>
        <dbReference type="Proteomes" id="UP000032458"/>
    </source>
</evidence>
<protein>
    <submittedName>
        <fullName evidence="1">Uncharacterized protein</fullName>
    </submittedName>
</protein>
<keyword evidence="2" id="KW-1185">Reference proteome</keyword>
<name>A0A0D7CHT1_9ACTN</name>
<proteinExistence type="predicted"/>
<evidence type="ECO:0000313" key="1">
    <source>
        <dbReference type="EMBL" id="KIZ15415.1"/>
    </source>
</evidence>
<gene>
    <name evidence="1" type="ORF">SNA_28085</name>
</gene>
<dbReference type="AlphaFoldDB" id="A0A0D7CHT1"/>
<dbReference type="Proteomes" id="UP000032458">
    <property type="component" value="Unassembled WGS sequence"/>
</dbReference>
<comment type="caution">
    <text evidence="1">The sequence shown here is derived from an EMBL/GenBank/DDBJ whole genome shotgun (WGS) entry which is preliminary data.</text>
</comment>
<accession>A0A0D7CHT1</accession>